<protein>
    <recommendedName>
        <fullName evidence="5">DNA-binding protein HU-beta</fullName>
    </recommendedName>
</protein>
<sequence length="41" mass="4086">MNRQELVDAVAAKTGASNAAAGEVIDAFIGAVMVPSRGVTP</sequence>
<evidence type="ECO:0000256" key="2">
    <source>
        <dbReference type="ARBA" id="ARBA00023125"/>
    </source>
</evidence>
<evidence type="ECO:0000313" key="4">
    <source>
        <dbReference type="Proteomes" id="UP000184395"/>
    </source>
</evidence>
<dbReference type="Proteomes" id="UP000184395">
    <property type="component" value="Unassembled WGS sequence"/>
</dbReference>
<comment type="similarity">
    <text evidence="1">Belongs to the bacterial histone-like protein family.</text>
</comment>
<evidence type="ECO:0008006" key="5">
    <source>
        <dbReference type="Google" id="ProtNLM"/>
    </source>
</evidence>
<dbReference type="EMBL" id="FRAB01000025">
    <property type="protein sequence ID" value="SHK52260.1"/>
    <property type="molecule type" value="Genomic_DNA"/>
</dbReference>
<evidence type="ECO:0000256" key="1">
    <source>
        <dbReference type="ARBA" id="ARBA00010529"/>
    </source>
</evidence>
<dbReference type="SUPFAM" id="SSF47729">
    <property type="entry name" value="IHF-like DNA-binding proteins"/>
    <property type="match status" value="1"/>
</dbReference>
<gene>
    <name evidence="3" type="ORF">SAMN05192548_102582</name>
</gene>
<dbReference type="InterPro" id="IPR000119">
    <property type="entry name" value="Hist_DNA-bd"/>
</dbReference>
<organism evidence="3 4">
    <name type="scientific">Paraburkholderia terricola</name>
    <dbReference type="NCBI Taxonomy" id="169427"/>
    <lineage>
        <taxon>Bacteria</taxon>
        <taxon>Pseudomonadati</taxon>
        <taxon>Pseudomonadota</taxon>
        <taxon>Betaproteobacteria</taxon>
        <taxon>Burkholderiales</taxon>
        <taxon>Burkholderiaceae</taxon>
        <taxon>Paraburkholderia</taxon>
    </lineage>
</organism>
<reference evidence="3 4" key="1">
    <citation type="submission" date="2016-11" db="EMBL/GenBank/DDBJ databases">
        <authorList>
            <person name="Jaros S."/>
            <person name="Januszkiewicz K."/>
            <person name="Wedrychowicz H."/>
        </authorList>
    </citation>
    <scope>NUCLEOTIDE SEQUENCE [LARGE SCALE GENOMIC DNA]</scope>
    <source>
        <strain evidence="3 4">LMG 20594</strain>
    </source>
</reference>
<dbReference type="Pfam" id="PF00216">
    <property type="entry name" value="Bac_DNA_binding"/>
    <property type="match status" value="1"/>
</dbReference>
<dbReference type="GO" id="GO:0003677">
    <property type="term" value="F:DNA binding"/>
    <property type="evidence" value="ECO:0007669"/>
    <property type="project" value="UniProtKB-KW"/>
</dbReference>
<proteinExistence type="inferred from homology"/>
<evidence type="ECO:0000313" key="3">
    <source>
        <dbReference type="EMBL" id="SHK52260.1"/>
    </source>
</evidence>
<dbReference type="InterPro" id="IPR010992">
    <property type="entry name" value="IHF-like_DNA-bd_dom_sf"/>
</dbReference>
<dbReference type="GO" id="GO:0030527">
    <property type="term" value="F:structural constituent of chromatin"/>
    <property type="evidence" value="ECO:0007669"/>
    <property type="project" value="InterPro"/>
</dbReference>
<dbReference type="Gene3D" id="4.10.520.10">
    <property type="entry name" value="IHF-like DNA-binding proteins"/>
    <property type="match status" value="1"/>
</dbReference>
<keyword evidence="2" id="KW-0238">DNA-binding</keyword>
<name>A0A1M6T5P5_9BURK</name>
<dbReference type="AlphaFoldDB" id="A0A1M6T5P5"/>
<accession>A0A1M6T5P5</accession>